<evidence type="ECO:0000313" key="14">
    <source>
        <dbReference type="EMBL" id="SNS87748.1"/>
    </source>
</evidence>
<dbReference type="RefSeq" id="WP_042126902.1">
    <property type="nucleotide sequence ID" value="NZ_FZOL01000017.1"/>
</dbReference>
<dbReference type="STRING" id="1215104.GCA_000730585_01937"/>
<dbReference type="SMART" id="SM00304">
    <property type="entry name" value="HAMP"/>
    <property type="match status" value="1"/>
</dbReference>
<keyword evidence="3" id="KW-0488">Methylation</keyword>
<feature type="transmembrane region" description="Helical" evidence="11">
    <location>
        <begin position="12"/>
        <end position="33"/>
    </location>
</feature>
<evidence type="ECO:0000256" key="11">
    <source>
        <dbReference type="SAM" id="Phobius"/>
    </source>
</evidence>
<dbReference type="SUPFAM" id="SSF58104">
    <property type="entry name" value="Methyl-accepting chemotaxis protein (MCP) signaling domain"/>
    <property type="match status" value="1"/>
</dbReference>
<dbReference type="EMBL" id="FZOL01000017">
    <property type="protein sequence ID" value="SNS87748.1"/>
    <property type="molecule type" value="Genomic_DNA"/>
</dbReference>
<evidence type="ECO:0000256" key="1">
    <source>
        <dbReference type="ARBA" id="ARBA00004651"/>
    </source>
</evidence>
<evidence type="ECO:0000256" key="4">
    <source>
        <dbReference type="ARBA" id="ARBA00022500"/>
    </source>
</evidence>
<reference evidence="15" key="1">
    <citation type="submission" date="2017-06" db="EMBL/GenBank/DDBJ databases">
        <authorList>
            <person name="Varghese N."/>
            <person name="Submissions S."/>
        </authorList>
    </citation>
    <scope>NUCLEOTIDE SEQUENCE [LARGE SCALE GENOMIC DNA]</scope>
    <source>
        <strain evidence="15">DSM 22348</strain>
    </source>
</reference>
<dbReference type="Gene3D" id="1.10.287.950">
    <property type="entry name" value="Methyl-accepting chemotaxis protein"/>
    <property type="match status" value="1"/>
</dbReference>
<evidence type="ECO:0000259" key="12">
    <source>
        <dbReference type="PROSITE" id="PS50111"/>
    </source>
</evidence>
<dbReference type="SMART" id="SM00283">
    <property type="entry name" value="MA"/>
    <property type="match status" value="1"/>
</dbReference>
<dbReference type="PROSITE" id="PS50111">
    <property type="entry name" value="CHEMOTAXIS_TRANSDUC_2"/>
    <property type="match status" value="1"/>
</dbReference>
<dbReference type="InterPro" id="IPR004089">
    <property type="entry name" value="MCPsignal_dom"/>
</dbReference>
<accession>A0A239I379</accession>
<dbReference type="AlphaFoldDB" id="A0A239I379"/>
<organism evidence="14 15">
    <name type="scientific">Pseudomonas japonica</name>
    <dbReference type="NCBI Taxonomy" id="256466"/>
    <lineage>
        <taxon>Bacteria</taxon>
        <taxon>Pseudomonadati</taxon>
        <taxon>Pseudomonadota</taxon>
        <taxon>Gammaproteobacteria</taxon>
        <taxon>Pseudomonadales</taxon>
        <taxon>Pseudomonadaceae</taxon>
        <taxon>Pseudomonas</taxon>
    </lineage>
</organism>
<evidence type="ECO:0000256" key="5">
    <source>
        <dbReference type="ARBA" id="ARBA00022692"/>
    </source>
</evidence>
<evidence type="ECO:0000313" key="15">
    <source>
        <dbReference type="Proteomes" id="UP000198407"/>
    </source>
</evidence>
<feature type="transmembrane region" description="Helical" evidence="11">
    <location>
        <begin position="197"/>
        <end position="219"/>
    </location>
</feature>
<keyword evidence="8 10" id="KW-0807">Transducer</keyword>
<dbReference type="GO" id="GO:0006935">
    <property type="term" value="P:chemotaxis"/>
    <property type="evidence" value="ECO:0007669"/>
    <property type="project" value="UniProtKB-KW"/>
</dbReference>
<comment type="similarity">
    <text evidence="9">Belongs to the methyl-accepting chemotaxis (MCP) protein family.</text>
</comment>
<dbReference type="OrthoDB" id="9129300at2"/>
<evidence type="ECO:0000256" key="8">
    <source>
        <dbReference type="ARBA" id="ARBA00023224"/>
    </source>
</evidence>
<feature type="domain" description="Methyl-accepting transducer" evidence="12">
    <location>
        <begin position="277"/>
        <end position="513"/>
    </location>
</feature>
<dbReference type="Pfam" id="PF02203">
    <property type="entry name" value="TarH"/>
    <property type="match status" value="1"/>
</dbReference>
<keyword evidence="15" id="KW-1185">Reference proteome</keyword>
<sequence>MFKSITIAQRLWLWALLATALFVAAVGFGVYGLQQARDSLRTINEDNLATLLSFGEIQHRLDESRRLALLAVLHDPEGPLMAAFDRSVELTLGSIDANNRELSRLWGAYRQRQLSAEELAVATAFDEHYGTWSEELGILMESLRAGDFRLPGIISFLRVAEPAGSAAGAELGKLQALQQSAAELAYEAAQQRYRNTVLAYLLLGVLGVVAGSATALTTLTRLRRAFSQAASSMQAIAAGDLSRQIVVQGNDEFGRMLGDIVAMRDSLHGLIWQMRELVQRVSREAAHLAESAELAAQATQQQAEAVRGISSAVEHLSGSIGEVETHVGVSRDITQHSAGRSGKSEGFIRDMAQEMNRISDVISDTAVHIHQLEGFSDEISDVLNVIRNIAEQTNLLALNAAIEAARAGEQGRGFAVVADEVRLLAQRTGRSIGEIDLTVQRIQEGTRAVVDGMGRVVLRVRDGVNLAHEAGDSVAQIRSGTDDVIRSVDTIATVIDEQVRVTREMVLRVENVSAGTGALSASAGRSALAAADLEQLAQALDRLSARFNVGG</sequence>
<dbReference type="GO" id="GO:0005886">
    <property type="term" value="C:plasma membrane"/>
    <property type="evidence" value="ECO:0007669"/>
    <property type="project" value="UniProtKB-SubCell"/>
</dbReference>
<dbReference type="GO" id="GO:0007165">
    <property type="term" value="P:signal transduction"/>
    <property type="evidence" value="ECO:0007669"/>
    <property type="project" value="UniProtKB-KW"/>
</dbReference>
<name>A0A239I379_9PSED</name>
<dbReference type="InterPro" id="IPR003660">
    <property type="entry name" value="HAMP_dom"/>
</dbReference>
<evidence type="ECO:0000256" key="9">
    <source>
        <dbReference type="ARBA" id="ARBA00029447"/>
    </source>
</evidence>
<evidence type="ECO:0000256" key="10">
    <source>
        <dbReference type="PROSITE-ProRule" id="PRU00284"/>
    </source>
</evidence>
<comment type="subcellular location">
    <subcellularLocation>
        <location evidence="1">Cell membrane</location>
        <topology evidence="1">Multi-pass membrane protein</topology>
    </subcellularLocation>
</comment>
<gene>
    <name evidence="14" type="ORF">SAMN05444352_11777</name>
</gene>
<keyword evidence="4" id="KW-0145">Chemotaxis</keyword>
<dbReference type="CDD" id="cd11386">
    <property type="entry name" value="MCP_signal"/>
    <property type="match status" value="1"/>
</dbReference>
<keyword evidence="5 11" id="KW-0812">Transmembrane</keyword>
<dbReference type="InterPro" id="IPR003122">
    <property type="entry name" value="Tar_rcpt_lig-bd"/>
</dbReference>
<dbReference type="PANTHER" id="PTHR32089">
    <property type="entry name" value="METHYL-ACCEPTING CHEMOTAXIS PROTEIN MCPB"/>
    <property type="match status" value="1"/>
</dbReference>
<dbReference type="PROSITE" id="PS50885">
    <property type="entry name" value="HAMP"/>
    <property type="match status" value="1"/>
</dbReference>
<evidence type="ECO:0000256" key="7">
    <source>
        <dbReference type="ARBA" id="ARBA00023136"/>
    </source>
</evidence>
<dbReference type="CDD" id="cd06225">
    <property type="entry name" value="HAMP"/>
    <property type="match status" value="1"/>
</dbReference>
<evidence type="ECO:0000256" key="6">
    <source>
        <dbReference type="ARBA" id="ARBA00022989"/>
    </source>
</evidence>
<keyword evidence="7 11" id="KW-0472">Membrane</keyword>
<feature type="domain" description="HAMP" evidence="13">
    <location>
        <begin position="220"/>
        <end position="272"/>
    </location>
</feature>
<evidence type="ECO:0000256" key="2">
    <source>
        <dbReference type="ARBA" id="ARBA00022475"/>
    </source>
</evidence>
<dbReference type="PANTHER" id="PTHR32089:SF119">
    <property type="entry name" value="METHYL-ACCEPTING CHEMOTAXIS PROTEIN CTPL"/>
    <property type="match status" value="1"/>
</dbReference>
<protein>
    <submittedName>
        <fullName evidence="14">Methyl-accepting chemotaxis protein</fullName>
    </submittedName>
</protein>
<keyword evidence="2" id="KW-1003">Cell membrane</keyword>
<proteinExistence type="inferred from homology"/>
<dbReference type="Pfam" id="PF00672">
    <property type="entry name" value="HAMP"/>
    <property type="match status" value="1"/>
</dbReference>
<dbReference type="Proteomes" id="UP000198407">
    <property type="component" value="Unassembled WGS sequence"/>
</dbReference>
<keyword evidence="6 11" id="KW-1133">Transmembrane helix</keyword>
<evidence type="ECO:0000259" key="13">
    <source>
        <dbReference type="PROSITE" id="PS50885"/>
    </source>
</evidence>
<evidence type="ECO:0000256" key="3">
    <source>
        <dbReference type="ARBA" id="ARBA00022481"/>
    </source>
</evidence>
<dbReference type="Pfam" id="PF00015">
    <property type="entry name" value="MCPsignal"/>
    <property type="match status" value="1"/>
</dbReference>
<dbReference type="FunFam" id="1.10.287.950:FF:000001">
    <property type="entry name" value="Methyl-accepting chemotaxis sensory transducer"/>
    <property type="match status" value="1"/>
</dbReference>